<evidence type="ECO:0000313" key="1">
    <source>
        <dbReference type="EMBL" id="GBM19065.1"/>
    </source>
</evidence>
<keyword evidence="2" id="KW-1185">Reference proteome</keyword>
<gene>
    <name evidence="1" type="ORF">AVEN_236894_1</name>
</gene>
<protein>
    <submittedName>
        <fullName evidence="1">Uncharacterized protein</fullName>
    </submittedName>
</protein>
<dbReference type="Proteomes" id="UP000499080">
    <property type="component" value="Unassembled WGS sequence"/>
</dbReference>
<dbReference type="EMBL" id="BGPR01000416">
    <property type="protein sequence ID" value="GBM19065.1"/>
    <property type="molecule type" value="Genomic_DNA"/>
</dbReference>
<dbReference type="AlphaFoldDB" id="A0A4Y2DTZ8"/>
<reference evidence="1 2" key="1">
    <citation type="journal article" date="2019" name="Sci. Rep.">
        <title>Orb-weaving spider Araneus ventricosus genome elucidates the spidroin gene catalogue.</title>
        <authorList>
            <person name="Kono N."/>
            <person name="Nakamura H."/>
            <person name="Ohtoshi R."/>
            <person name="Moran D.A.P."/>
            <person name="Shinohara A."/>
            <person name="Yoshida Y."/>
            <person name="Fujiwara M."/>
            <person name="Mori M."/>
            <person name="Tomita M."/>
            <person name="Arakawa K."/>
        </authorList>
    </citation>
    <scope>NUCLEOTIDE SEQUENCE [LARGE SCALE GENOMIC DNA]</scope>
</reference>
<sequence>MRIEARGAPLTGMRRPAKRRRQLFSNKVFSRLFAEWGGEESSSESWMLCSLSSGIGYSTGCPEGMLCGSRRLDSESKRINSFG</sequence>
<name>A0A4Y2DTZ8_ARAVE</name>
<proteinExistence type="predicted"/>
<accession>A0A4Y2DTZ8</accession>
<comment type="caution">
    <text evidence="1">The sequence shown here is derived from an EMBL/GenBank/DDBJ whole genome shotgun (WGS) entry which is preliminary data.</text>
</comment>
<evidence type="ECO:0000313" key="2">
    <source>
        <dbReference type="Proteomes" id="UP000499080"/>
    </source>
</evidence>
<organism evidence="1 2">
    <name type="scientific">Araneus ventricosus</name>
    <name type="common">Orbweaver spider</name>
    <name type="synonym">Epeira ventricosa</name>
    <dbReference type="NCBI Taxonomy" id="182803"/>
    <lineage>
        <taxon>Eukaryota</taxon>
        <taxon>Metazoa</taxon>
        <taxon>Ecdysozoa</taxon>
        <taxon>Arthropoda</taxon>
        <taxon>Chelicerata</taxon>
        <taxon>Arachnida</taxon>
        <taxon>Araneae</taxon>
        <taxon>Araneomorphae</taxon>
        <taxon>Entelegynae</taxon>
        <taxon>Araneoidea</taxon>
        <taxon>Araneidae</taxon>
        <taxon>Araneus</taxon>
    </lineage>
</organism>